<keyword evidence="2" id="KW-1185">Reference proteome</keyword>
<reference evidence="1" key="1">
    <citation type="submission" date="2021-03" db="EMBL/GenBank/DDBJ databases">
        <title>Evolutionary priming and transition to the ectomycorrhizal habit in an iconic lineage of mushroom-forming fungi: is preadaptation a requirement?</title>
        <authorList>
            <consortium name="DOE Joint Genome Institute"/>
            <person name="Looney B.P."/>
            <person name="Miyauchi S."/>
            <person name="Morin E."/>
            <person name="Drula E."/>
            <person name="Courty P.E."/>
            <person name="Chicoki N."/>
            <person name="Fauchery L."/>
            <person name="Kohler A."/>
            <person name="Kuo A."/>
            <person name="LaButti K."/>
            <person name="Pangilinan J."/>
            <person name="Lipzen A."/>
            <person name="Riley R."/>
            <person name="Andreopoulos W."/>
            <person name="He G."/>
            <person name="Johnson J."/>
            <person name="Barry K.W."/>
            <person name="Grigoriev I.V."/>
            <person name="Nagy L."/>
            <person name="Hibbett D."/>
            <person name="Henrissat B."/>
            <person name="Matheny P.B."/>
            <person name="Labbe J."/>
            <person name="Martin A.F."/>
        </authorList>
    </citation>
    <scope>NUCLEOTIDE SEQUENCE</scope>
    <source>
        <strain evidence="1">BPL698</strain>
    </source>
</reference>
<organism evidence="1 2">
    <name type="scientific">Russula earlei</name>
    <dbReference type="NCBI Taxonomy" id="71964"/>
    <lineage>
        <taxon>Eukaryota</taxon>
        <taxon>Fungi</taxon>
        <taxon>Dikarya</taxon>
        <taxon>Basidiomycota</taxon>
        <taxon>Agaricomycotina</taxon>
        <taxon>Agaricomycetes</taxon>
        <taxon>Russulales</taxon>
        <taxon>Russulaceae</taxon>
        <taxon>Russula</taxon>
    </lineage>
</organism>
<proteinExistence type="predicted"/>
<protein>
    <submittedName>
        <fullName evidence="1">Uncharacterized protein</fullName>
    </submittedName>
</protein>
<dbReference type="EMBL" id="JAGFNK010000084">
    <property type="protein sequence ID" value="KAI9508635.1"/>
    <property type="molecule type" value="Genomic_DNA"/>
</dbReference>
<dbReference type="Proteomes" id="UP001207468">
    <property type="component" value="Unassembled WGS sequence"/>
</dbReference>
<gene>
    <name evidence="1" type="ORF">F5148DRAFT_979517</name>
</gene>
<name>A0ACC0UBC3_9AGAM</name>
<accession>A0ACC0UBC3</accession>
<sequence>MPPALQKPMRRFEQGVYTATDVRWGMALDLSGEDNRSPIGFGSHGWENQRWEFHPCGSGFTIKNVSSGTFLVLEDLQGLHAETSVEVVTGDFPTCWEMEVMDNGSTEDGEDEDEDVYARCVNVVVGCATVGR</sequence>
<evidence type="ECO:0000313" key="1">
    <source>
        <dbReference type="EMBL" id="KAI9508635.1"/>
    </source>
</evidence>
<comment type="caution">
    <text evidence="1">The sequence shown here is derived from an EMBL/GenBank/DDBJ whole genome shotgun (WGS) entry which is preliminary data.</text>
</comment>
<evidence type="ECO:0000313" key="2">
    <source>
        <dbReference type="Proteomes" id="UP001207468"/>
    </source>
</evidence>